<comment type="caution">
    <text evidence="7">The sequence shown here is derived from an EMBL/GenBank/DDBJ whole genome shotgun (WGS) entry which is preliminary data.</text>
</comment>
<organism evidence="7 8">
    <name type="scientific">Bacteroides fragilis</name>
    <dbReference type="NCBI Taxonomy" id="817"/>
    <lineage>
        <taxon>Bacteria</taxon>
        <taxon>Pseudomonadati</taxon>
        <taxon>Bacteroidota</taxon>
        <taxon>Bacteroidia</taxon>
        <taxon>Bacteroidales</taxon>
        <taxon>Bacteroidaceae</taxon>
        <taxon>Bacteroides</taxon>
    </lineage>
</organism>
<protein>
    <recommendedName>
        <fullName evidence="9">Polysaccharide biosynthesis protein</fullName>
    </recommendedName>
</protein>
<dbReference type="InterPro" id="IPR050833">
    <property type="entry name" value="Poly_Biosynth_Transport"/>
</dbReference>
<keyword evidence="3 6" id="KW-0812">Transmembrane</keyword>
<evidence type="ECO:0000256" key="5">
    <source>
        <dbReference type="ARBA" id="ARBA00023136"/>
    </source>
</evidence>
<feature type="transmembrane region" description="Helical" evidence="6">
    <location>
        <begin position="467"/>
        <end position="486"/>
    </location>
</feature>
<evidence type="ECO:0000256" key="1">
    <source>
        <dbReference type="ARBA" id="ARBA00004651"/>
    </source>
</evidence>
<dbReference type="RefSeq" id="WP_050442246.1">
    <property type="nucleotide sequence ID" value="NZ_LIDT01000029.1"/>
</dbReference>
<evidence type="ECO:0000256" key="3">
    <source>
        <dbReference type="ARBA" id="ARBA00022692"/>
    </source>
</evidence>
<evidence type="ECO:0000256" key="6">
    <source>
        <dbReference type="SAM" id="Phobius"/>
    </source>
</evidence>
<feature type="transmembrane region" description="Helical" evidence="6">
    <location>
        <begin position="345"/>
        <end position="364"/>
    </location>
</feature>
<dbReference type="PANTHER" id="PTHR30250:SF26">
    <property type="entry name" value="PSMA PROTEIN"/>
    <property type="match status" value="1"/>
</dbReference>
<reference evidence="7 8" key="1">
    <citation type="journal article" date="2016" name="PLoS ONE">
        <title>Genomic Diversity of Enterotoxigenic Strains of Bacteroides fragilis.</title>
        <authorList>
            <person name="Pierce J.V."/>
            <person name="Bernstein H.D."/>
        </authorList>
    </citation>
    <scope>NUCLEOTIDE SEQUENCE [LARGE SCALE GENOMIC DNA]</scope>
    <source>
        <strain evidence="7 8">20793-3</strain>
    </source>
</reference>
<dbReference type="Proteomes" id="UP000093197">
    <property type="component" value="Unassembled WGS sequence"/>
</dbReference>
<feature type="transmembrane region" description="Helical" evidence="6">
    <location>
        <begin position="12"/>
        <end position="30"/>
    </location>
</feature>
<comment type="subcellular location">
    <subcellularLocation>
        <location evidence="1">Cell membrane</location>
        <topology evidence="1">Multi-pass membrane protein</topology>
    </subcellularLocation>
</comment>
<feature type="transmembrane region" description="Helical" evidence="6">
    <location>
        <begin position="158"/>
        <end position="180"/>
    </location>
</feature>
<feature type="transmembrane region" description="Helical" evidence="6">
    <location>
        <begin position="376"/>
        <end position="397"/>
    </location>
</feature>
<keyword evidence="4 6" id="KW-1133">Transmembrane helix</keyword>
<dbReference type="EMBL" id="LIDT01000029">
    <property type="protein sequence ID" value="OCR30692.1"/>
    <property type="molecule type" value="Genomic_DNA"/>
</dbReference>
<feature type="transmembrane region" description="Helical" evidence="6">
    <location>
        <begin position="124"/>
        <end position="146"/>
    </location>
</feature>
<evidence type="ECO:0008006" key="9">
    <source>
        <dbReference type="Google" id="ProtNLM"/>
    </source>
</evidence>
<dbReference type="PANTHER" id="PTHR30250">
    <property type="entry name" value="PST FAMILY PREDICTED COLANIC ACID TRANSPORTER"/>
    <property type="match status" value="1"/>
</dbReference>
<feature type="transmembrane region" description="Helical" evidence="6">
    <location>
        <begin position="90"/>
        <end position="112"/>
    </location>
</feature>
<evidence type="ECO:0000256" key="2">
    <source>
        <dbReference type="ARBA" id="ARBA00022475"/>
    </source>
</evidence>
<name>A0A853PUL3_BACFG</name>
<dbReference type="GO" id="GO:0005886">
    <property type="term" value="C:plasma membrane"/>
    <property type="evidence" value="ECO:0007669"/>
    <property type="project" value="UniProtKB-SubCell"/>
</dbReference>
<evidence type="ECO:0000256" key="4">
    <source>
        <dbReference type="ARBA" id="ARBA00022989"/>
    </source>
</evidence>
<evidence type="ECO:0000313" key="7">
    <source>
        <dbReference type="EMBL" id="OCR30692.1"/>
    </source>
</evidence>
<keyword evidence="5 6" id="KW-0472">Membrane</keyword>
<sequence length="510" mass="57923">MEHNNKRILKNTVFLYFRMFIIMILGFYTTRIVLTKLGVSDYGIYNVIGGFVALFAILDNILQSGTRRFMSISIGRGIPKEIKETFSTSFVIHLLIGILVVIVLETLGIWLLNSQLNIDSSRMYAANWVFQFSVLSVFMNITQTPFTAAVTAHEKFSIYATMSIFDVVFKLLILYLLVTIPGDKLITYSILLTTANFLNLLIYRIYCIHNFEECKFSLTVNKKLFKEMIIFSGWDSLGNISAVINSNGVSILLNIFLGTAINAARGVANTVNTTIAQFVAGFITAAEPQLAKYYAANDMLRFEKLIFNISQYTLFMLSIIAVPVMMEMEFVLSLWLEVVPEYTSAFIKITVLASFVQYSNLMVLKGIVAIGKVKQISTLTVPMFFIILPLVYIVLKIGWEPTAVYIVSVIPSFLGFLMNLWILSKYTNFHSRIFFFQVFIKSILLICIASIIPFILRLMMDDSWQRFIVVCSTSVISTIIIIYLLGLNTDTKSMVKNKMQEVLKKIRLSK</sequence>
<proteinExistence type="predicted"/>
<keyword evidence="2" id="KW-1003">Cell membrane</keyword>
<feature type="transmembrane region" description="Helical" evidence="6">
    <location>
        <begin position="403"/>
        <end position="422"/>
    </location>
</feature>
<dbReference type="AlphaFoldDB" id="A0A853PUL3"/>
<gene>
    <name evidence="7" type="ORF">AC094_28260</name>
</gene>
<feature type="transmembrane region" description="Helical" evidence="6">
    <location>
        <begin position="434"/>
        <end position="455"/>
    </location>
</feature>
<accession>A0A853PUL3</accession>
<evidence type="ECO:0000313" key="8">
    <source>
        <dbReference type="Proteomes" id="UP000093197"/>
    </source>
</evidence>
<feature type="transmembrane region" description="Helical" evidence="6">
    <location>
        <begin position="186"/>
        <end position="206"/>
    </location>
</feature>
<feature type="transmembrane region" description="Helical" evidence="6">
    <location>
        <begin position="305"/>
        <end position="325"/>
    </location>
</feature>